<keyword evidence="6" id="KW-0472">Membrane</keyword>
<evidence type="ECO:0000313" key="9">
    <source>
        <dbReference type="EMBL" id="BAO30535.1"/>
    </source>
</evidence>
<sequence length="431" mass="45344">MKMKKIAALLAIAAASGSAFATNGYFSHGFGIKAKSMGGVGIALPQDSLAAASNPAGMAMVGDRLDVGLDLFAPIRTATWTATNGAYNRPLEDSKSGRNLFAVPELGYNKMLGWDMAVGINVYGNGGMNTDYGKVVISGAATNTYSNLEQMFIAPTFAWKINKNHTIGVSLNLVFQNFEARGLESFAVATQSSAPESVTNRGKDYSTGLGLKLGWTGQISPAVTLGATYQPKTSMSRFDKYKGLFAQQGKFDIPETYGLGIAYKANDKLTVAADVVQINYGAVKSIANNGDKFPGVAGTLLGSENGSGFGWGNQTVYKLGMSYQYAPNLLLRAGYNHAKTPLGSTQTFFNILAPATVEDHLTLGATWTLADKSELSLSYMHAFEKKVTGVGTGNGGCVVAFGCGGAVAVSGHPVDLKMHQNALGIAYGMKF</sequence>
<dbReference type="EMBL" id="AP012547">
    <property type="protein sequence ID" value="BAO30535.1"/>
    <property type="molecule type" value="Genomic_DNA"/>
</dbReference>
<reference evidence="9 10" key="1">
    <citation type="journal article" date="2014" name="Syst. Appl. Microbiol.">
        <title>Complete genomes of freshwater sulfur oxidizers Sulfuricella denitrificans skB26 and Sulfuritalea hydrogenivorans sk43H: genetic insights into the sulfur oxidation pathway of betaproteobacteria.</title>
        <authorList>
            <person name="Watanabe T."/>
            <person name="Kojima H."/>
            <person name="Fukui M."/>
        </authorList>
    </citation>
    <scope>NUCLEOTIDE SEQUENCE [LARGE SCALE GENOMIC DNA]</scope>
    <source>
        <strain evidence="9">DSM22779</strain>
    </source>
</reference>
<keyword evidence="10" id="KW-1185">Reference proteome</keyword>
<dbReference type="PANTHER" id="PTHR35093:SF8">
    <property type="entry name" value="OUTER MEMBRANE PROTEIN NMB0088-RELATED"/>
    <property type="match status" value="1"/>
</dbReference>
<evidence type="ECO:0000256" key="4">
    <source>
        <dbReference type="ARBA" id="ARBA00022692"/>
    </source>
</evidence>
<protein>
    <submittedName>
        <fullName evidence="9">Aromatic hydrocarbon degradation membrane protein</fullName>
    </submittedName>
</protein>
<dbReference type="STRING" id="1223802.SUTH_02756"/>
<comment type="similarity">
    <text evidence="2">Belongs to the OmpP1/FadL family.</text>
</comment>
<evidence type="ECO:0000256" key="8">
    <source>
        <dbReference type="SAM" id="SignalP"/>
    </source>
</evidence>
<name>W0SI07_9PROT</name>
<evidence type="ECO:0000256" key="7">
    <source>
        <dbReference type="ARBA" id="ARBA00023237"/>
    </source>
</evidence>
<keyword evidence="4" id="KW-0812">Transmembrane</keyword>
<proteinExistence type="inferred from homology"/>
<dbReference type="Proteomes" id="UP000031637">
    <property type="component" value="Chromosome"/>
</dbReference>
<dbReference type="PANTHER" id="PTHR35093">
    <property type="entry name" value="OUTER MEMBRANE PROTEIN NMB0088-RELATED"/>
    <property type="match status" value="1"/>
</dbReference>
<keyword evidence="5 8" id="KW-0732">Signal</keyword>
<dbReference type="InterPro" id="IPR005017">
    <property type="entry name" value="OMPP1/FadL/TodX"/>
</dbReference>
<keyword evidence="7" id="KW-0998">Cell outer membrane</keyword>
<dbReference type="AlphaFoldDB" id="W0SI07"/>
<evidence type="ECO:0000256" key="5">
    <source>
        <dbReference type="ARBA" id="ARBA00022729"/>
    </source>
</evidence>
<dbReference type="KEGG" id="shd:SUTH_02756"/>
<keyword evidence="3" id="KW-1134">Transmembrane beta strand</keyword>
<gene>
    <name evidence="9" type="ORF">SUTH_02756</name>
</gene>
<dbReference type="HOGENOM" id="CLU_035981_1_0_4"/>
<feature type="chain" id="PRO_5004795458" evidence="8">
    <location>
        <begin position="22"/>
        <end position="431"/>
    </location>
</feature>
<dbReference type="GO" id="GO:0009279">
    <property type="term" value="C:cell outer membrane"/>
    <property type="evidence" value="ECO:0007669"/>
    <property type="project" value="UniProtKB-SubCell"/>
</dbReference>
<dbReference type="Gene3D" id="2.40.160.60">
    <property type="entry name" value="Outer membrane protein transport protein (OMPP1/FadL/TodX)"/>
    <property type="match status" value="1"/>
</dbReference>
<comment type="subcellular location">
    <subcellularLocation>
        <location evidence="1">Cell outer membrane</location>
        <topology evidence="1">Multi-pass membrane protein</topology>
    </subcellularLocation>
</comment>
<evidence type="ECO:0000256" key="1">
    <source>
        <dbReference type="ARBA" id="ARBA00004571"/>
    </source>
</evidence>
<dbReference type="Pfam" id="PF03349">
    <property type="entry name" value="Toluene_X"/>
    <property type="match status" value="1"/>
</dbReference>
<dbReference type="GO" id="GO:0015483">
    <property type="term" value="F:long-chain fatty acid transporting porin activity"/>
    <property type="evidence" value="ECO:0007669"/>
    <property type="project" value="TreeGrafter"/>
</dbReference>
<feature type="signal peptide" evidence="8">
    <location>
        <begin position="1"/>
        <end position="21"/>
    </location>
</feature>
<accession>W0SI07</accession>
<evidence type="ECO:0000256" key="6">
    <source>
        <dbReference type="ARBA" id="ARBA00023136"/>
    </source>
</evidence>
<evidence type="ECO:0000256" key="2">
    <source>
        <dbReference type="ARBA" id="ARBA00008163"/>
    </source>
</evidence>
<evidence type="ECO:0000256" key="3">
    <source>
        <dbReference type="ARBA" id="ARBA00022452"/>
    </source>
</evidence>
<organism evidence="9 10">
    <name type="scientific">Sulfuritalea hydrogenivorans sk43H</name>
    <dbReference type="NCBI Taxonomy" id="1223802"/>
    <lineage>
        <taxon>Bacteria</taxon>
        <taxon>Pseudomonadati</taxon>
        <taxon>Pseudomonadota</taxon>
        <taxon>Betaproteobacteria</taxon>
        <taxon>Nitrosomonadales</taxon>
        <taxon>Sterolibacteriaceae</taxon>
        <taxon>Sulfuritalea</taxon>
    </lineage>
</organism>
<evidence type="ECO:0000313" key="10">
    <source>
        <dbReference type="Proteomes" id="UP000031637"/>
    </source>
</evidence>
<dbReference type="SUPFAM" id="SSF56935">
    <property type="entry name" value="Porins"/>
    <property type="match status" value="1"/>
</dbReference>